<evidence type="ECO:0000256" key="2">
    <source>
        <dbReference type="ARBA" id="ARBA00022723"/>
    </source>
</evidence>
<dbReference type="InterPro" id="IPR036412">
    <property type="entry name" value="HAD-like_sf"/>
</dbReference>
<dbReference type="PANTHER" id="PTHR12103">
    <property type="entry name" value="5'-NUCLEOTIDASE DOMAIN-CONTAINING"/>
    <property type="match status" value="1"/>
</dbReference>
<dbReference type="InterPro" id="IPR008380">
    <property type="entry name" value="HAD-SF_hydro_IG_5-nucl"/>
</dbReference>
<gene>
    <name evidence="6" type="primary">LOC102807559</name>
</gene>
<evidence type="ECO:0000256" key="4">
    <source>
        <dbReference type="ARBA" id="ARBA00022842"/>
    </source>
</evidence>
<evidence type="ECO:0000256" key="3">
    <source>
        <dbReference type="ARBA" id="ARBA00022801"/>
    </source>
</evidence>
<evidence type="ECO:0000313" key="5">
    <source>
        <dbReference type="Proteomes" id="UP000694865"/>
    </source>
</evidence>
<keyword evidence="2" id="KW-0479">Metal-binding</keyword>
<organism evidence="5 6">
    <name type="scientific">Saccoglossus kowalevskii</name>
    <name type="common">Acorn worm</name>
    <dbReference type="NCBI Taxonomy" id="10224"/>
    <lineage>
        <taxon>Eukaryota</taxon>
        <taxon>Metazoa</taxon>
        <taxon>Hemichordata</taxon>
        <taxon>Enteropneusta</taxon>
        <taxon>Harrimaniidae</taxon>
        <taxon>Saccoglossus</taxon>
    </lineage>
</organism>
<sequence>MAADNTFCLNDFDAIGFDLDHTIAKYKLNEVMSLTYDSLAKYLIEKKGYDKVLLEPMETDKDFLIRGLVFDIKLGNFLKLSEDGKILRASHGRKKMTDEEIEQDYGKDKKWHEFEELKETLKQTDNFRYFENSFDLPGSILCARIIDLIDKKENKRPEKYEFLPDVWAAFGNCYSRENFAANTGDFFPSVKKNPEKYYEKCSEGLKKWLRSLKESGKYVFLCTSSHVDYAKFLLEFILGSDWQSYFNLCITYARKPGFFRNTPAERPFFKLDNDIETKEVVTDLESNKIYSQGNAENLMGLLRKVTEKENPKVAYIGDSLRSDVHPVAQLENWYALLVLEEMEVESLNGKVDNDGDEPLAKKRYTVSNLMVSICVNNNPKGIPPEGHFL</sequence>
<dbReference type="GeneID" id="102807559"/>
<dbReference type="PANTHER" id="PTHR12103:SF38">
    <property type="entry name" value="5'-NUCLEOTIDASE DOMAIN-CONTAINING PROTEIN 1"/>
    <property type="match status" value="1"/>
</dbReference>
<dbReference type="Pfam" id="PF05761">
    <property type="entry name" value="5_nucleotid"/>
    <property type="match status" value="1"/>
</dbReference>
<dbReference type="NCBIfam" id="TIGR02244">
    <property type="entry name" value="HAD-IG-Ncltidse"/>
    <property type="match status" value="1"/>
</dbReference>
<keyword evidence="3" id="KW-0378">Hydrolase</keyword>
<reference evidence="6" key="1">
    <citation type="submission" date="2025-08" db="UniProtKB">
        <authorList>
            <consortium name="RefSeq"/>
        </authorList>
    </citation>
    <scope>IDENTIFICATION</scope>
    <source>
        <tissue evidence="6">Testes</tissue>
    </source>
</reference>
<dbReference type="InterPro" id="IPR023214">
    <property type="entry name" value="HAD_sf"/>
</dbReference>
<keyword evidence="5" id="KW-1185">Reference proteome</keyword>
<evidence type="ECO:0000256" key="1">
    <source>
        <dbReference type="ARBA" id="ARBA00009589"/>
    </source>
</evidence>
<proteinExistence type="inferred from homology"/>
<dbReference type="SUPFAM" id="SSF56784">
    <property type="entry name" value="HAD-like"/>
    <property type="match status" value="1"/>
</dbReference>
<name>A0ABM0MZ88_SACKO</name>
<keyword evidence="4" id="KW-0460">Magnesium</keyword>
<evidence type="ECO:0000313" key="6">
    <source>
        <dbReference type="RefSeq" id="XP_006825329.1"/>
    </source>
</evidence>
<comment type="similarity">
    <text evidence="1">Belongs to the 5'(3')-deoxyribonucleotidase family.</text>
</comment>
<dbReference type="Proteomes" id="UP000694865">
    <property type="component" value="Unplaced"/>
</dbReference>
<dbReference type="RefSeq" id="XP_006825329.1">
    <property type="nucleotide sequence ID" value="XM_006825266.1"/>
</dbReference>
<accession>A0ABM0MZ88</accession>
<dbReference type="Gene3D" id="3.40.50.1000">
    <property type="entry name" value="HAD superfamily/HAD-like"/>
    <property type="match status" value="1"/>
</dbReference>
<protein>
    <submittedName>
        <fullName evidence="6">5'-nucleotidase domain-containing protein 1-like</fullName>
    </submittedName>
</protein>